<dbReference type="NCBIfam" id="TIGR04090">
    <property type="entry name" value="exp_by_SipW_IV"/>
    <property type="match status" value="1"/>
</dbReference>
<dbReference type="InterPro" id="IPR023833">
    <property type="entry name" value="Signal_pept_SipW-depend-type"/>
</dbReference>
<proteinExistence type="predicted"/>
<protein>
    <submittedName>
        <fullName evidence="1">Alternate signal-mediated exported protein</fullName>
    </submittedName>
</protein>
<comment type="caution">
    <text evidence="1">The sequence shown here is derived from an EMBL/GenBank/DDBJ whole genome shotgun (WGS) entry which is preliminary data.</text>
</comment>
<accession>A0AA91JPD0</accession>
<organism evidence="1 2">
    <name type="scientific">Enterococcus silesiacus</name>
    <dbReference type="NCBI Taxonomy" id="332949"/>
    <lineage>
        <taxon>Bacteria</taxon>
        <taxon>Bacillati</taxon>
        <taxon>Bacillota</taxon>
        <taxon>Bacilli</taxon>
        <taxon>Lactobacillales</taxon>
        <taxon>Enterococcaceae</taxon>
        <taxon>Enterococcus</taxon>
    </lineage>
</organism>
<reference evidence="1 2" key="1">
    <citation type="submission" date="2014-12" db="EMBL/GenBank/DDBJ databases">
        <title>Draft genome sequences of 29 type strains of Enterococci.</title>
        <authorList>
            <person name="Zhong Z."/>
            <person name="Sun Z."/>
            <person name="Liu W."/>
            <person name="Zhang W."/>
            <person name="Zhang H."/>
        </authorList>
    </citation>
    <scope>NUCLEOTIDE SEQUENCE [LARGE SCALE GENOMIC DNA]</scope>
    <source>
        <strain evidence="1 2">DSM 22801</strain>
    </source>
</reference>
<evidence type="ECO:0000313" key="2">
    <source>
        <dbReference type="Proteomes" id="UP000183039"/>
    </source>
</evidence>
<gene>
    <name evidence="1" type="ORF">RV15_GL000341</name>
</gene>
<dbReference type="EMBL" id="JXLC01000010">
    <property type="protein sequence ID" value="OJG91901.1"/>
    <property type="molecule type" value="Genomic_DNA"/>
</dbReference>
<dbReference type="InterPro" id="IPR024008">
    <property type="entry name" value="BsaA"/>
</dbReference>
<dbReference type="Proteomes" id="UP000183039">
    <property type="component" value="Unassembled WGS sequence"/>
</dbReference>
<dbReference type="AlphaFoldDB" id="A0AA91JPD0"/>
<evidence type="ECO:0000313" key="1">
    <source>
        <dbReference type="EMBL" id="OJG91901.1"/>
    </source>
</evidence>
<dbReference type="NCBIfam" id="TIGR04088">
    <property type="entry name" value="cognate_SipW"/>
    <property type="match status" value="1"/>
</dbReference>
<name>A0AA91JPD0_9ENTE</name>
<sequence>MGEVKMKNKKLLIIAGLFALLALGAGTFAWFTSEDSVTNHFEGEIAGNDIQIVETFTPEEDWTPGEGVAKKVSVANVSEYDALIRVSFEEVFKKLRDNNEIYFDGTETYIWASGPNKGSELSSPPVVPKAMPSKSDYVSLGYKDVTANLSTEVKNITVANKEYRFKIYEKEVQAAGNKPSGEPIPEEYSYVAQWEASDSTKAKAYIGNTSGSIERNRTTQKLTLVNPAYLSMIDATYNEIKENWAEPNKLYNKPAVDEITYKAFADDLIQLGFTELTKEITKNKWYYNVADGHFYFVGKVLRGTQTPQLLDSVKLMEQADNSYSLLQFDLIVNANGIQNAQQSIKDSWKTDVSNPALYDKLVEFCDY</sequence>